<evidence type="ECO:0000313" key="4">
    <source>
        <dbReference type="EMBL" id="CAG2200031.1"/>
    </source>
</evidence>
<feature type="repeat" description="ANK" evidence="3">
    <location>
        <begin position="110"/>
        <end position="142"/>
    </location>
</feature>
<name>A0A8S3QYU9_MYTED</name>
<dbReference type="PANTHER" id="PTHR24166:SF48">
    <property type="entry name" value="PROTEIN VAPYRIN"/>
    <property type="match status" value="1"/>
</dbReference>
<dbReference type="PROSITE" id="PS50088">
    <property type="entry name" value="ANK_REPEAT"/>
    <property type="match status" value="1"/>
</dbReference>
<dbReference type="PANTHER" id="PTHR24166">
    <property type="entry name" value="ROLLING PEBBLES, ISOFORM B"/>
    <property type="match status" value="1"/>
</dbReference>
<protein>
    <submittedName>
        <fullName evidence="4">KIDINS220</fullName>
    </submittedName>
</protein>
<dbReference type="InterPro" id="IPR002110">
    <property type="entry name" value="Ankyrin_rpt"/>
</dbReference>
<evidence type="ECO:0000313" key="5">
    <source>
        <dbReference type="Proteomes" id="UP000683360"/>
    </source>
</evidence>
<proteinExistence type="predicted"/>
<dbReference type="InterPro" id="IPR036770">
    <property type="entry name" value="Ankyrin_rpt-contain_sf"/>
</dbReference>
<evidence type="ECO:0000256" key="2">
    <source>
        <dbReference type="ARBA" id="ARBA00023043"/>
    </source>
</evidence>
<dbReference type="PROSITE" id="PS50297">
    <property type="entry name" value="ANK_REP_REGION"/>
    <property type="match status" value="1"/>
</dbReference>
<evidence type="ECO:0000256" key="3">
    <source>
        <dbReference type="PROSITE-ProRule" id="PRU00023"/>
    </source>
</evidence>
<dbReference type="SUPFAM" id="SSF48403">
    <property type="entry name" value="Ankyrin repeat"/>
    <property type="match status" value="1"/>
</dbReference>
<gene>
    <name evidence="4" type="ORF">MEDL_14685</name>
</gene>
<comment type="caution">
    <text evidence="4">The sequence shown here is derived from an EMBL/GenBank/DDBJ whole genome shotgun (WGS) entry which is preliminary data.</text>
</comment>
<dbReference type="InterPro" id="IPR050889">
    <property type="entry name" value="Dendritic_Spine_Reg/Scaffold"/>
</dbReference>
<sequence>MTKVDQCSDSGVTGQIMSSQEGYFGKVKLLFEKNPNVNICDKNNISPLLWGIQGRHNDIEKLLLERNLDPFDNTSPSTSYVNNNISISYSPSLVQPLIRHKPDINAQTYDGGNALYFSARNGNIEITQLLLENNADCNICTYSKQFQTDAIIDYPVITLEQEKKDFFDYHIKNASSYVAEYVSKQS</sequence>
<dbReference type="Gene3D" id="1.25.40.20">
    <property type="entry name" value="Ankyrin repeat-containing domain"/>
    <property type="match status" value="1"/>
</dbReference>
<reference evidence="4" key="1">
    <citation type="submission" date="2021-03" db="EMBL/GenBank/DDBJ databases">
        <authorList>
            <person name="Bekaert M."/>
        </authorList>
    </citation>
    <scope>NUCLEOTIDE SEQUENCE</scope>
</reference>
<accession>A0A8S3QYU9</accession>
<dbReference type="SMART" id="SM00248">
    <property type="entry name" value="ANK"/>
    <property type="match status" value="3"/>
</dbReference>
<dbReference type="AlphaFoldDB" id="A0A8S3QYU9"/>
<dbReference type="Pfam" id="PF13857">
    <property type="entry name" value="Ank_5"/>
    <property type="match status" value="1"/>
</dbReference>
<dbReference type="Proteomes" id="UP000683360">
    <property type="component" value="Unassembled WGS sequence"/>
</dbReference>
<organism evidence="4 5">
    <name type="scientific">Mytilus edulis</name>
    <name type="common">Blue mussel</name>
    <dbReference type="NCBI Taxonomy" id="6550"/>
    <lineage>
        <taxon>Eukaryota</taxon>
        <taxon>Metazoa</taxon>
        <taxon>Spiralia</taxon>
        <taxon>Lophotrochozoa</taxon>
        <taxon>Mollusca</taxon>
        <taxon>Bivalvia</taxon>
        <taxon>Autobranchia</taxon>
        <taxon>Pteriomorphia</taxon>
        <taxon>Mytilida</taxon>
        <taxon>Mytiloidea</taxon>
        <taxon>Mytilidae</taxon>
        <taxon>Mytilinae</taxon>
        <taxon>Mytilus</taxon>
    </lineage>
</organism>
<keyword evidence="2 3" id="KW-0040">ANK repeat</keyword>
<evidence type="ECO:0000256" key="1">
    <source>
        <dbReference type="ARBA" id="ARBA00022737"/>
    </source>
</evidence>
<keyword evidence="5" id="KW-1185">Reference proteome</keyword>
<dbReference type="EMBL" id="CAJPWZ010000730">
    <property type="protein sequence ID" value="CAG2200031.1"/>
    <property type="molecule type" value="Genomic_DNA"/>
</dbReference>
<keyword evidence="1" id="KW-0677">Repeat</keyword>